<protein>
    <submittedName>
        <fullName evidence="1">Uncharacterized protein</fullName>
    </submittedName>
</protein>
<dbReference type="RefSeq" id="WP_136897483.1">
    <property type="nucleotide sequence ID" value="NZ_SWJE01000014.1"/>
</dbReference>
<dbReference type="EMBL" id="SWJE01000014">
    <property type="protein sequence ID" value="TKC83441.1"/>
    <property type="molecule type" value="Genomic_DNA"/>
</dbReference>
<dbReference type="Proteomes" id="UP000305539">
    <property type="component" value="Unassembled WGS sequence"/>
</dbReference>
<sequence length="66" mass="7665">MQAPLTDADLRAAWQRLRMVGDFDTSMRHRAVRIVVESAARALQQRDHRRFLRLDAKRLAAGDFDD</sequence>
<comment type="caution">
    <text evidence="1">The sequence shown here is derived from an EMBL/GenBank/DDBJ whole genome shotgun (WGS) entry which is preliminary data.</text>
</comment>
<evidence type="ECO:0000313" key="2">
    <source>
        <dbReference type="Proteomes" id="UP000305539"/>
    </source>
</evidence>
<reference evidence="1 2" key="1">
    <citation type="submission" date="2019-04" db="EMBL/GenBank/DDBJ databases">
        <title>Trinickia sp. 7GSK02, isolated from subtropical forest soil.</title>
        <authorList>
            <person name="Gao Z.-H."/>
            <person name="Qiu L.-H."/>
        </authorList>
    </citation>
    <scope>NUCLEOTIDE SEQUENCE [LARGE SCALE GENOMIC DNA]</scope>
    <source>
        <strain evidence="1 2">7GSK02</strain>
    </source>
</reference>
<proteinExistence type="predicted"/>
<dbReference type="AlphaFoldDB" id="A0A4U1HQA3"/>
<organism evidence="1 2">
    <name type="scientific">Trinickia terrae</name>
    <dbReference type="NCBI Taxonomy" id="2571161"/>
    <lineage>
        <taxon>Bacteria</taxon>
        <taxon>Pseudomonadati</taxon>
        <taxon>Pseudomonadota</taxon>
        <taxon>Betaproteobacteria</taxon>
        <taxon>Burkholderiales</taxon>
        <taxon>Burkholderiaceae</taxon>
        <taxon>Trinickia</taxon>
    </lineage>
</organism>
<accession>A0A4U1HQA3</accession>
<evidence type="ECO:0000313" key="1">
    <source>
        <dbReference type="EMBL" id="TKC83441.1"/>
    </source>
</evidence>
<keyword evidence="2" id="KW-1185">Reference proteome</keyword>
<name>A0A4U1HQA3_9BURK</name>
<dbReference type="OrthoDB" id="9020415at2"/>
<gene>
    <name evidence="1" type="ORF">FAZ69_23415</name>
</gene>